<dbReference type="PANTHER" id="PTHR42852:SF17">
    <property type="entry name" value="THIOREDOXIN-LIKE PROTEIN HI_1115"/>
    <property type="match status" value="1"/>
</dbReference>
<reference evidence="2" key="1">
    <citation type="journal article" date="2021" name="PeerJ">
        <title>Extensive microbial diversity within the chicken gut microbiome revealed by metagenomics and culture.</title>
        <authorList>
            <person name="Gilroy R."/>
            <person name="Ravi A."/>
            <person name="Getino M."/>
            <person name="Pursley I."/>
            <person name="Horton D.L."/>
            <person name="Alikhan N.F."/>
            <person name="Baker D."/>
            <person name="Gharbi K."/>
            <person name="Hall N."/>
            <person name="Watson M."/>
            <person name="Adriaenssens E.M."/>
            <person name="Foster-Nyarko E."/>
            <person name="Jarju S."/>
            <person name="Secka A."/>
            <person name="Antonio M."/>
            <person name="Oren A."/>
            <person name="Chaudhuri R.R."/>
            <person name="La Ragione R."/>
            <person name="Hildebrand F."/>
            <person name="Pallen M.J."/>
        </authorList>
    </citation>
    <scope>NUCLEOTIDE SEQUENCE</scope>
    <source>
        <strain evidence="2">ChiBcolR8-3208</strain>
    </source>
</reference>
<dbReference type="EMBL" id="DWXZ01000074">
    <property type="protein sequence ID" value="HJB37199.1"/>
    <property type="molecule type" value="Genomic_DNA"/>
</dbReference>
<sequence>MNAKKKNLALAGIAVLLVAVLAVAAVLYQKFSGEYAGENLGSTEEAQLAAPDFTVLDSEGNEVQLSDYVGKPIVLNFWATWCYYCKEEMPDFDKAYEAYPEVQFLMVNATDGVQETMESAQEYIQQEGFQFDVFYDTQLEAVNAYYVTGFPATYFIDAQGNLVTRSRGMLDYDTLVKGIGMITE</sequence>
<dbReference type="PROSITE" id="PS51352">
    <property type="entry name" value="THIOREDOXIN_2"/>
    <property type="match status" value="1"/>
</dbReference>
<dbReference type="SUPFAM" id="SSF52833">
    <property type="entry name" value="Thioredoxin-like"/>
    <property type="match status" value="1"/>
</dbReference>
<dbReference type="CDD" id="cd02966">
    <property type="entry name" value="TlpA_like_family"/>
    <property type="match status" value="1"/>
</dbReference>
<dbReference type="InterPro" id="IPR000866">
    <property type="entry name" value="AhpC/TSA"/>
</dbReference>
<dbReference type="Proteomes" id="UP000824214">
    <property type="component" value="Unassembled WGS sequence"/>
</dbReference>
<dbReference type="InterPro" id="IPR013766">
    <property type="entry name" value="Thioredoxin_domain"/>
</dbReference>
<dbReference type="Gene3D" id="3.40.30.10">
    <property type="entry name" value="Glutaredoxin"/>
    <property type="match status" value="1"/>
</dbReference>
<name>A0A9D2LY78_9FIRM</name>
<reference evidence="2" key="2">
    <citation type="submission" date="2021-04" db="EMBL/GenBank/DDBJ databases">
        <authorList>
            <person name="Gilroy R."/>
        </authorList>
    </citation>
    <scope>NUCLEOTIDE SEQUENCE</scope>
    <source>
        <strain evidence="2">ChiBcolR8-3208</strain>
    </source>
</reference>
<proteinExistence type="predicted"/>
<protein>
    <submittedName>
        <fullName evidence="2">TlpA family protein disulfide reductase</fullName>
    </submittedName>
</protein>
<dbReference type="GO" id="GO:0016491">
    <property type="term" value="F:oxidoreductase activity"/>
    <property type="evidence" value="ECO:0007669"/>
    <property type="project" value="InterPro"/>
</dbReference>
<dbReference type="Pfam" id="PF00578">
    <property type="entry name" value="AhpC-TSA"/>
    <property type="match status" value="1"/>
</dbReference>
<accession>A0A9D2LY78</accession>
<feature type="domain" description="Thioredoxin" evidence="1">
    <location>
        <begin position="44"/>
        <end position="184"/>
    </location>
</feature>
<evidence type="ECO:0000313" key="2">
    <source>
        <dbReference type="EMBL" id="HJB37199.1"/>
    </source>
</evidence>
<evidence type="ECO:0000313" key="3">
    <source>
        <dbReference type="Proteomes" id="UP000824214"/>
    </source>
</evidence>
<organism evidence="2 3">
    <name type="scientific">Candidatus Acutalibacter ornithocaccae</name>
    <dbReference type="NCBI Taxonomy" id="2838416"/>
    <lineage>
        <taxon>Bacteria</taxon>
        <taxon>Bacillati</taxon>
        <taxon>Bacillota</taxon>
        <taxon>Clostridia</taxon>
        <taxon>Eubacteriales</taxon>
        <taxon>Acutalibacteraceae</taxon>
        <taxon>Acutalibacter</taxon>
    </lineage>
</organism>
<dbReference type="InterPro" id="IPR036249">
    <property type="entry name" value="Thioredoxin-like_sf"/>
</dbReference>
<dbReference type="PANTHER" id="PTHR42852">
    <property type="entry name" value="THIOL:DISULFIDE INTERCHANGE PROTEIN DSBE"/>
    <property type="match status" value="1"/>
</dbReference>
<evidence type="ECO:0000259" key="1">
    <source>
        <dbReference type="PROSITE" id="PS51352"/>
    </source>
</evidence>
<dbReference type="InterPro" id="IPR050553">
    <property type="entry name" value="Thioredoxin_ResA/DsbE_sf"/>
</dbReference>
<dbReference type="AlphaFoldDB" id="A0A9D2LY78"/>
<comment type="caution">
    <text evidence="2">The sequence shown here is derived from an EMBL/GenBank/DDBJ whole genome shotgun (WGS) entry which is preliminary data.</text>
</comment>
<gene>
    <name evidence="2" type="ORF">H9942_03925</name>
</gene>
<dbReference type="GO" id="GO:0016209">
    <property type="term" value="F:antioxidant activity"/>
    <property type="evidence" value="ECO:0007669"/>
    <property type="project" value="InterPro"/>
</dbReference>